<feature type="compositionally biased region" description="Basic and acidic residues" evidence="1">
    <location>
        <begin position="301"/>
        <end position="311"/>
    </location>
</feature>
<feature type="compositionally biased region" description="Low complexity" evidence="1">
    <location>
        <begin position="317"/>
        <end position="332"/>
    </location>
</feature>
<reference evidence="2" key="1">
    <citation type="submission" date="2019-06" db="EMBL/GenBank/DDBJ databases">
        <authorList>
            <person name="Gan P."/>
            <person name="Shirasu K."/>
        </authorList>
    </citation>
    <scope>NUCLEOTIDE SEQUENCE [LARGE SCALE GENOMIC DNA]</scope>
    <source>
        <strain evidence="2">CAD2</strain>
    </source>
</reference>
<sequence>MALSVSLDKDMFDSLIKNLPPAEYHIPPPEFTIWQRLMAQKPEQHVEKIRYMLNGSAAGMGRQPTQTEVDALCEITYKEGRTLSYILPLAFLFGGVAAWKSRGTFKFPFYQPKFVKLDPEVFPSSNFPYVKGPPARILWHNLRFVTYGMTSAIFAAPLLGSYATSVAIGTVARDDRLENFRKDMKPDRLISLTADQMPLKSLQSQRFKISRTITELQRTIESRQHQLTLNQSDKNKENFTKEIEYATTRIKTLEDTLKQIDEAIARKSDNQSSQSYDDQSPTQGYPAISSSDSTAYQESQDNVRPEYDTPRETPVTQSGWGQQSSSSQSGWGNSESDGWDDASPVAPASRSVPESSSGGSAWDRLRRANQRPQAPSGNTWSGSQGQQGQQGRQGQSGESGTSEKDKAQREFDEMLERERRADDQSSGRGSRW</sequence>
<feature type="compositionally biased region" description="Polar residues" evidence="1">
    <location>
        <begin position="370"/>
        <end position="380"/>
    </location>
</feature>
<gene>
    <name evidence="2" type="ORF">CGCSCA2_v012967</name>
</gene>
<keyword evidence="3" id="KW-1185">Reference proteome</keyword>
<organism evidence="2 3">
    <name type="scientific">Colletotrichum siamense</name>
    <name type="common">Anthracnose fungus</name>
    <dbReference type="NCBI Taxonomy" id="690259"/>
    <lineage>
        <taxon>Eukaryota</taxon>
        <taxon>Fungi</taxon>
        <taxon>Dikarya</taxon>
        <taxon>Ascomycota</taxon>
        <taxon>Pezizomycotina</taxon>
        <taxon>Sordariomycetes</taxon>
        <taxon>Hypocreomycetidae</taxon>
        <taxon>Glomerellales</taxon>
        <taxon>Glomerellaceae</taxon>
        <taxon>Colletotrichum</taxon>
        <taxon>Colletotrichum gloeosporioides species complex</taxon>
    </lineage>
</organism>
<name>A0A9P5BP12_COLSI</name>
<evidence type="ECO:0000256" key="1">
    <source>
        <dbReference type="SAM" id="MobiDB-lite"/>
    </source>
</evidence>
<proteinExistence type="predicted"/>
<evidence type="ECO:0000313" key="2">
    <source>
        <dbReference type="EMBL" id="KAF4846732.1"/>
    </source>
</evidence>
<dbReference type="Proteomes" id="UP000711996">
    <property type="component" value="Unassembled WGS sequence"/>
</dbReference>
<feature type="compositionally biased region" description="Low complexity" evidence="1">
    <location>
        <begin position="342"/>
        <end position="361"/>
    </location>
</feature>
<comment type="caution">
    <text evidence="2">The sequence shown here is derived from an EMBL/GenBank/DDBJ whole genome shotgun (WGS) entry which is preliminary data.</text>
</comment>
<feature type="compositionally biased region" description="Polar residues" evidence="1">
    <location>
        <begin position="288"/>
        <end position="300"/>
    </location>
</feature>
<feature type="compositionally biased region" description="Low complexity" evidence="1">
    <location>
        <begin position="270"/>
        <end position="280"/>
    </location>
</feature>
<dbReference type="OrthoDB" id="4204700at2759"/>
<dbReference type="AlphaFoldDB" id="A0A9P5BP12"/>
<protein>
    <submittedName>
        <fullName evidence="2">Uncharacterized protein</fullName>
    </submittedName>
</protein>
<evidence type="ECO:0000313" key="3">
    <source>
        <dbReference type="Proteomes" id="UP000711996"/>
    </source>
</evidence>
<feature type="compositionally biased region" description="Low complexity" evidence="1">
    <location>
        <begin position="381"/>
        <end position="400"/>
    </location>
</feature>
<feature type="region of interest" description="Disordered" evidence="1">
    <location>
        <begin position="265"/>
        <end position="432"/>
    </location>
</feature>
<feature type="compositionally biased region" description="Basic and acidic residues" evidence="1">
    <location>
        <begin position="401"/>
        <end position="425"/>
    </location>
</feature>
<dbReference type="EMBL" id="QPMT01000063">
    <property type="protein sequence ID" value="KAF4846732.1"/>
    <property type="molecule type" value="Genomic_DNA"/>
</dbReference>
<accession>A0A9P5BP12</accession>